<keyword evidence="3" id="KW-1185">Reference proteome</keyword>
<reference evidence="2 3" key="1">
    <citation type="submission" date="2016-10" db="EMBL/GenBank/DDBJ databases">
        <authorList>
            <person name="de Groot N.N."/>
        </authorList>
    </citation>
    <scope>NUCLEOTIDE SEQUENCE [LARGE SCALE GENOMIC DNA]</scope>
    <source>
        <strain evidence="2 3">DSM 25294</strain>
    </source>
</reference>
<accession>A0A1G8K9A9</accession>
<keyword evidence="1" id="KW-1133">Transmembrane helix</keyword>
<name>A0A1G8K9A9_9RHOB</name>
<organism evidence="2 3">
    <name type="scientific">Aliiruegeria lutimaris</name>
    <dbReference type="NCBI Taxonomy" id="571298"/>
    <lineage>
        <taxon>Bacteria</taxon>
        <taxon>Pseudomonadati</taxon>
        <taxon>Pseudomonadota</taxon>
        <taxon>Alphaproteobacteria</taxon>
        <taxon>Rhodobacterales</taxon>
        <taxon>Roseobacteraceae</taxon>
        <taxon>Aliiruegeria</taxon>
    </lineage>
</organism>
<feature type="transmembrane region" description="Helical" evidence="1">
    <location>
        <begin position="24"/>
        <end position="44"/>
    </location>
</feature>
<keyword evidence="1" id="KW-0812">Transmembrane</keyword>
<gene>
    <name evidence="2" type="ORF">SAMN04488026_1002181</name>
</gene>
<proteinExistence type="predicted"/>
<protein>
    <submittedName>
        <fullName evidence="2">Uncharacterized protein</fullName>
    </submittedName>
</protein>
<evidence type="ECO:0000313" key="2">
    <source>
        <dbReference type="EMBL" id="SDI39973.1"/>
    </source>
</evidence>
<dbReference type="EMBL" id="FNEK01000002">
    <property type="protein sequence ID" value="SDI39973.1"/>
    <property type="molecule type" value="Genomic_DNA"/>
</dbReference>
<keyword evidence="1" id="KW-0472">Membrane</keyword>
<evidence type="ECO:0000256" key="1">
    <source>
        <dbReference type="SAM" id="Phobius"/>
    </source>
</evidence>
<dbReference type="Proteomes" id="UP000199382">
    <property type="component" value="Unassembled WGS sequence"/>
</dbReference>
<dbReference type="AlphaFoldDB" id="A0A1G8K9A9"/>
<sequence>MAPVPIHPEGSDCPQFLQMDRHLVWRFAVLFCLSFWTGIVVLVLN</sequence>
<evidence type="ECO:0000313" key="3">
    <source>
        <dbReference type="Proteomes" id="UP000199382"/>
    </source>
</evidence>